<keyword evidence="10" id="KW-1185">Reference proteome</keyword>
<comment type="caution">
    <text evidence="9">The sequence shown here is derived from an EMBL/GenBank/DDBJ whole genome shotgun (WGS) entry which is preliminary data.</text>
</comment>
<keyword evidence="3 9" id="KW-0378">Hydrolase</keyword>
<feature type="signal peptide" evidence="6">
    <location>
        <begin position="1"/>
        <end position="17"/>
    </location>
</feature>
<feature type="chain" id="PRO_5037404488" evidence="6">
    <location>
        <begin position="18"/>
        <end position="1033"/>
    </location>
</feature>
<dbReference type="InterPro" id="IPR000917">
    <property type="entry name" value="Sulfatase_N"/>
</dbReference>
<dbReference type="RefSeq" id="WP_200277022.1">
    <property type="nucleotide sequence ID" value="NZ_JAENII010000003.1"/>
</dbReference>
<evidence type="ECO:0000256" key="5">
    <source>
        <dbReference type="SAM" id="MobiDB-lite"/>
    </source>
</evidence>
<evidence type="ECO:0000259" key="8">
    <source>
        <dbReference type="Pfam" id="PF14240"/>
    </source>
</evidence>
<comment type="similarity">
    <text evidence="1">Belongs to the sulfatase family.</text>
</comment>
<evidence type="ECO:0000256" key="1">
    <source>
        <dbReference type="ARBA" id="ARBA00008779"/>
    </source>
</evidence>
<dbReference type="Pfam" id="PF00884">
    <property type="entry name" value="Sulfatase"/>
    <property type="match status" value="1"/>
</dbReference>
<evidence type="ECO:0000256" key="3">
    <source>
        <dbReference type="ARBA" id="ARBA00022801"/>
    </source>
</evidence>
<keyword evidence="6" id="KW-0732">Signal</keyword>
<dbReference type="Pfam" id="PF14240">
    <property type="entry name" value="YHYH"/>
    <property type="match status" value="1"/>
</dbReference>
<keyword evidence="4" id="KW-0106">Calcium</keyword>
<evidence type="ECO:0000256" key="6">
    <source>
        <dbReference type="SAM" id="SignalP"/>
    </source>
</evidence>
<dbReference type="PANTHER" id="PTHR42693">
    <property type="entry name" value="ARYLSULFATASE FAMILY MEMBER"/>
    <property type="match status" value="1"/>
</dbReference>
<dbReference type="PROSITE" id="PS00523">
    <property type="entry name" value="SULFATASE_1"/>
    <property type="match status" value="1"/>
</dbReference>
<feature type="domain" description="YHYH" evidence="8">
    <location>
        <begin position="112"/>
        <end position="362"/>
    </location>
</feature>
<proteinExistence type="inferred from homology"/>
<dbReference type="PANTHER" id="PTHR42693:SF33">
    <property type="entry name" value="ARYLSULFATASE"/>
    <property type="match status" value="1"/>
</dbReference>
<gene>
    <name evidence="9" type="ORF">JIN81_04545</name>
</gene>
<organism evidence="9 10">
    <name type="scientific">Haloferula rosea</name>
    <dbReference type="NCBI Taxonomy" id="490093"/>
    <lineage>
        <taxon>Bacteria</taxon>
        <taxon>Pseudomonadati</taxon>
        <taxon>Verrucomicrobiota</taxon>
        <taxon>Verrucomicrobiia</taxon>
        <taxon>Verrucomicrobiales</taxon>
        <taxon>Verrucomicrobiaceae</taxon>
        <taxon>Haloferula</taxon>
    </lineage>
</organism>
<dbReference type="EMBL" id="JAENII010000003">
    <property type="protein sequence ID" value="MBK1826276.1"/>
    <property type="molecule type" value="Genomic_DNA"/>
</dbReference>
<dbReference type="InterPro" id="IPR017850">
    <property type="entry name" value="Alkaline_phosphatase_core_sf"/>
</dbReference>
<feature type="compositionally biased region" description="Polar residues" evidence="5">
    <location>
        <begin position="272"/>
        <end position="283"/>
    </location>
</feature>
<protein>
    <submittedName>
        <fullName evidence="9">Sulfatase-like hydrolase/transferase</fullName>
    </submittedName>
</protein>
<evidence type="ECO:0000313" key="10">
    <source>
        <dbReference type="Proteomes" id="UP000658278"/>
    </source>
</evidence>
<dbReference type="InterPro" id="IPR024607">
    <property type="entry name" value="Sulfatase_CS"/>
</dbReference>
<evidence type="ECO:0000313" key="9">
    <source>
        <dbReference type="EMBL" id="MBK1826276.1"/>
    </source>
</evidence>
<dbReference type="GO" id="GO:0004065">
    <property type="term" value="F:arylsulfatase activity"/>
    <property type="evidence" value="ECO:0007669"/>
    <property type="project" value="TreeGrafter"/>
</dbReference>
<dbReference type="AlphaFoldDB" id="A0A934VEQ6"/>
<dbReference type="InterPro" id="IPR025924">
    <property type="entry name" value="YHYH_dom"/>
</dbReference>
<dbReference type="InterPro" id="IPR050738">
    <property type="entry name" value="Sulfatase"/>
</dbReference>
<sequence>MKRLLFLTTSLLLPLAAAPLESSWLTDLSGQYARIYPTTADESANAATTSWLHPNGGAGQPQPTYAGVNEISRTSTDLYIRTSGLAFHVMGPWYGGNGSLFPNYPSNIAQTARFPLAPEVAPAPKPLTGLGAIGYFVDGVAMFDSRDAFSFISATQSDAGPPTVPNRGDGIWNRDAFVNESDTFDPALAHQAGGTHHYHANPFGLRHLLGDSVNYDASSNSYTEAPNGQHSPILAWTFDGFPLYGPYGYSDPMDPESGVRRMSSGYQKRDGSNGSTNLISTGRTSLPEWITRNEPSRTNPLATGQHGPNVNPTYTLGHYLEDYAYKGDLGMTHGVDFDLNEYNVRYCVTPEFPGGTWAYFSCIAADGTPVFPYNISRYYFGTVQGANNVNLPAGRSVIFEGGPETDLALQDLEVDPGNGDITLTWSTAEGGQYTIERSNLQDPWVPLATRRADAARTTIADPGRAATERAHFYRGELDYLAPFDDNGYDYDNSIVGTPPRHNVLLLILDDWGIDASELYNSPGPGIQLANMPTLETLAHAGLLFTRGYSQPICSPTRATLLTGRHPYQHTVGNPQADSTLPDSELTFPEIMATESPDYRLGSFGKWHLGSGTSGPADTGGWPNFTGTLTGGVQDYASWTRVKIVNGTTTDSGTGINSLVPGTYSSPYATSVQVDEASSFIAAQGDEPWVVWMGFNAPHDPFHDSAPYVTPTQGYSTTGTTNKDNYIRMLEALDHEIGRLLEVVDLATTNIIVVGDNGTPGQVDQSPAGGIAGAKGSLNEGGIHVPFFAVGPDVIATGTTDKMVHVVDLFSTILEIAGINVPNATQGIEIHSRSLLPIFHGHDAMDRCVIAEKFGLDPATDGRALMLDDWPQYKLVSVQDVTDADDIPVYQMYALGSNGVESTTLTTPPNPGDAHEAAYQALVAKNQSLIPPTPAGPTLYLELPTTPSGPAGVPPNLAMNPISITIDGVPATFIARVDVNGAPDQYSVQCTLPDSSGAPYDPVNTPAIVTFPDNPNNPTGGNRVFQAIAITTAP</sequence>
<dbReference type="Gene3D" id="3.40.720.10">
    <property type="entry name" value="Alkaline Phosphatase, subunit A"/>
    <property type="match status" value="1"/>
</dbReference>
<feature type="region of interest" description="Disordered" evidence="5">
    <location>
        <begin position="258"/>
        <end position="283"/>
    </location>
</feature>
<dbReference type="SUPFAM" id="SSF53649">
    <property type="entry name" value="Alkaline phosphatase-like"/>
    <property type="match status" value="1"/>
</dbReference>
<reference evidence="9" key="1">
    <citation type="submission" date="2021-01" db="EMBL/GenBank/DDBJ databases">
        <title>Modified the classification status of verrucomicrobia.</title>
        <authorList>
            <person name="Feng X."/>
        </authorList>
    </citation>
    <scope>NUCLEOTIDE SEQUENCE</scope>
    <source>
        <strain evidence="9">KCTC 22201</strain>
    </source>
</reference>
<evidence type="ECO:0000256" key="4">
    <source>
        <dbReference type="ARBA" id="ARBA00022837"/>
    </source>
</evidence>
<dbReference type="Proteomes" id="UP000658278">
    <property type="component" value="Unassembled WGS sequence"/>
</dbReference>
<name>A0A934VEQ6_9BACT</name>
<evidence type="ECO:0000259" key="7">
    <source>
        <dbReference type="Pfam" id="PF00884"/>
    </source>
</evidence>
<accession>A0A934VEQ6</accession>
<dbReference type="GO" id="GO:0046872">
    <property type="term" value="F:metal ion binding"/>
    <property type="evidence" value="ECO:0007669"/>
    <property type="project" value="UniProtKB-KW"/>
</dbReference>
<keyword evidence="2" id="KW-0479">Metal-binding</keyword>
<evidence type="ECO:0000256" key="2">
    <source>
        <dbReference type="ARBA" id="ARBA00022723"/>
    </source>
</evidence>
<feature type="domain" description="Sulfatase N-terminal" evidence="7">
    <location>
        <begin position="502"/>
        <end position="818"/>
    </location>
</feature>